<organism evidence="1 2">
    <name type="scientific">Catharanthus roseus</name>
    <name type="common">Madagascar periwinkle</name>
    <name type="synonym">Vinca rosea</name>
    <dbReference type="NCBI Taxonomy" id="4058"/>
    <lineage>
        <taxon>Eukaryota</taxon>
        <taxon>Viridiplantae</taxon>
        <taxon>Streptophyta</taxon>
        <taxon>Embryophyta</taxon>
        <taxon>Tracheophyta</taxon>
        <taxon>Spermatophyta</taxon>
        <taxon>Magnoliopsida</taxon>
        <taxon>eudicotyledons</taxon>
        <taxon>Gunneridae</taxon>
        <taxon>Pentapetalae</taxon>
        <taxon>asterids</taxon>
        <taxon>lamiids</taxon>
        <taxon>Gentianales</taxon>
        <taxon>Apocynaceae</taxon>
        <taxon>Rauvolfioideae</taxon>
        <taxon>Vinceae</taxon>
        <taxon>Catharanthinae</taxon>
        <taxon>Catharanthus</taxon>
    </lineage>
</organism>
<evidence type="ECO:0000313" key="2">
    <source>
        <dbReference type="Proteomes" id="UP001060085"/>
    </source>
</evidence>
<protein>
    <submittedName>
        <fullName evidence="1">Uncharacterized protein</fullName>
    </submittedName>
</protein>
<dbReference type="Proteomes" id="UP001060085">
    <property type="component" value="Linkage Group LG06"/>
</dbReference>
<gene>
    <name evidence="1" type="ORF">M9H77_28001</name>
</gene>
<name>A0ACC0AGT7_CATRO</name>
<sequence>MNQEEMEKKLELVCKWVEDSEEEIRGTDPTFMTSPLKEAFLTLQKQFPLLKIFTRYSQKLLNFVDHNLPSAIRAIEAIDSFAGVLEEREIKVQKQSDDDDDDDDFDVVYDEAEEDQINLGFQMFVEKLKGLNPILKQGFQELSNLLLERKVLSREDLKEILDIGIQSLKDLRSLKPDLIAPVSNQIGAIEKRLEFISAIFHFALRHQNIHQLNSFFNHIEYWAKIAVGVPFLYFVDDEIYERVNDIVSELIEKFKPCTVHIAELYLGALKALKPSQDQGPDFYLKGIAVGRFLEVLLEDLILPSEDGFEMLQHGLTFFISFLVDPPPKSTKVEKFTFIDSNLCVDEAASLICSLYACKSKEGLVEGTNTLHDLVEKINQVRLEIRELEHEISSWDNFPRTNVQGFLDSFIEGLNEKQKYGTLTIYQSRQVMTIHKLLFSLKPLLTGVFEFQNEIEELNHLQWQIIKMAYRANYVIDICFLSNPTKYWQTVMCLSNVIEEIQVIGIELNQSRYTQMRNTKVLDGKRNSEGVLPPQAINNIMVDDVMVGFTTEKENIINCLVGGLPQLDIVAIVGMPGQGKTTLARKVFHEPFVRLHFQRYAWCCISQGYRIKDILTDIVKQVDPTIDISNKCHEALAEMLYRCLKGKTYLVVLDDIWDIEPWKELKASFPNDENGSRIMFTSRIHKIAFEAKSDCSLHELRPLSLEESIELLQQKLSSKDGFPANFLDMGRTIAESCKGLPLAIVLIAGVLAKENGSISFWEQIVERLKSQVAMEGCMDVLEISYKQLPPYLIPCFLYLAAFPEDEQILAKSLTRYWIAEGFVQKRENKSLEDVANEYLADLVGRSLLFVAKRSSTYGIKKCVVHDVVREFCLEKAKEKNFLLVTSSSNNNFFDTMHQWYRLCLSTECWASFESKHTFLVTRTLIYSEPMEYPYTLLSFKVLVILDLASIMTRSYIVAIMQLVHLRYLALRGAFLVPPSIVNLSRLELLVLISSWVKCNFPKAIWNMKSLRHLYLGGSNFRGMDDWVDESIQLDNLETFLSYRTCSKEELQWQLKRMPNVRKLGVRLNFGLRLSDILSKIESLNLWAEVKLSATEFNLPSSLIKLRIEGAIMSESVISAIGKLPHLEVFKSSGISFEDQTWNVEDDEFLNLKYLKLRWLEIEQWNVSTDSFPQLQQLILKKCPKLSEIPLRFGELLTLKVIRISQCEQLANSVQEIVEAQKELGNEDLKIATDFSSN</sequence>
<proteinExistence type="predicted"/>
<keyword evidence="2" id="KW-1185">Reference proteome</keyword>
<dbReference type="EMBL" id="CM044706">
    <property type="protein sequence ID" value="KAI5659208.1"/>
    <property type="molecule type" value="Genomic_DNA"/>
</dbReference>
<reference evidence="2" key="1">
    <citation type="journal article" date="2023" name="Nat. Plants">
        <title>Single-cell RNA sequencing provides a high-resolution roadmap for understanding the multicellular compartmentation of specialized metabolism.</title>
        <authorList>
            <person name="Sun S."/>
            <person name="Shen X."/>
            <person name="Li Y."/>
            <person name="Li Y."/>
            <person name="Wang S."/>
            <person name="Li R."/>
            <person name="Zhang H."/>
            <person name="Shen G."/>
            <person name="Guo B."/>
            <person name="Wei J."/>
            <person name="Xu J."/>
            <person name="St-Pierre B."/>
            <person name="Chen S."/>
            <person name="Sun C."/>
        </authorList>
    </citation>
    <scope>NUCLEOTIDE SEQUENCE [LARGE SCALE GENOMIC DNA]</scope>
</reference>
<comment type="caution">
    <text evidence="1">The sequence shown here is derived from an EMBL/GenBank/DDBJ whole genome shotgun (WGS) entry which is preliminary data.</text>
</comment>
<evidence type="ECO:0000313" key="1">
    <source>
        <dbReference type="EMBL" id="KAI5659208.1"/>
    </source>
</evidence>
<accession>A0ACC0AGT7</accession>